<dbReference type="GeneID" id="40750241"/>
<protein>
    <recommendedName>
        <fullName evidence="3">F-box domain-containing protein</fullName>
    </recommendedName>
</protein>
<evidence type="ECO:0008006" key="3">
    <source>
        <dbReference type="Google" id="ProtNLM"/>
    </source>
</evidence>
<sequence>MAAFADLPTEMQDEVFGYLADDRKSLNSFIRVDRTWHQHTISLLWQHCSAKALFSITSVTRRQWYADKIHRFKVTGEHQGVALMFVRFPNLTQLILGSGSFDGQSYEPIKIRHFLPSTLRRLEIQPGYFYTSDTLDLISVCCPSLQDLHIRARPFTVDETEHLLGLIPAFPTLRRLEIGCDFSDVSRTALEHLGQILPMLDTFVIKGHHNLDSWRGITGTMFSSLRTLVLGYAYISGHRWTYRWEDSMADEHLSILLGLAPSLERYRIVNGQYMDPKEVNIIIPQV</sequence>
<reference evidence="1 2" key="1">
    <citation type="journal article" date="2014" name="BMC Genomics">
        <title>Genome sequencing of four Aureobasidium pullulans varieties: biotechnological potential, stress tolerance, and description of new species.</title>
        <authorList>
            <person name="Gostin Ar C."/>
            <person name="Ohm R.A."/>
            <person name="Kogej T."/>
            <person name="Sonjak S."/>
            <person name="Turk M."/>
            <person name="Zajc J."/>
            <person name="Zalar P."/>
            <person name="Grube M."/>
            <person name="Sun H."/>
            <person name="Han J."/>
            <person name="Sharma A."/>
            <person name="Chiniquy J."/>
            <person name="Ngan C.Y."/>
            <person name="Lipzen A."/>
            <person name="Barry K."/>
            <person name="Grigoriev I.V."/>
            <person name="Gunde-Cimerman N."/>
        </authorList>
    </citation>
    <scope>NUCLEOTIDE SEQUENCE [LARGE SCALE GENOMIC DNA]</scope>
    <source>
        <strain evidence="1 2">EXF-150</strain>
    </source>
</reference>
<dbReference type="AlphaFoldDB" id="A0A074X9W7"/>
<dbReference type="SUPFAM" id="SSF52047">
    <property type="entry name" value="RNI-like"/>
    <property type="match status" value="1"/>
</dbReference>
<keyword evidence="2" id="KW-1185">Reference proteome</keyword>
<gene>
    <name evidence="1" type="ORF">M438DRAFT_367149</name>
</gene>
<evidence type="ECO:0000313" key="2">
    <source>
        <dbReference type="Proteomes" id="UP000030706"/>
    </source>
</evidence>
<dbReference type="RefSeq" id="XP_029758320.1">
    <property type="nucleotide sequence ID" value="XM_029907935.1"/>
</dbReference>
<dbReference type="OrthoDB" id="3846956at2759"/>
<accession>A0A074X9W7</accession>
<proteinExistence type="predicted"/>
<dbReference type="SUPFAM" id="SSF81383">
    <property type="entry name" value="F-box domain"/>
    <property type="match status" value="1"/>
</dbReference>
<organism evidence="1 2">
    <name type="scientific">Aureobasidium pullulans EXF-150</name>
    <dbReference type="NCBI Taxonomy" id="1043002"/>
    <lineage>
        <taxon>Eukaryota</taxon>
        <taxon>Fungi</taxon>
        <taxon>Dikarya</taxon>
        <taxon>Ascomycota</taxon>
        <taxon>Pezizomycotina</taxon>
        <taxon>Dothideomycetes</taxon>
        <taxon>Dothideomycetidae</taxon>
        <taxon>Dothideales</taxon>
        <taxon>Saccotheciaceae</taxon>
        <taxon>Aureobasidium</taxon>
    </lineage>
</organism>
<dbReference type="EMBL" id="KL584988">
    <property type="protein sequence ID" value="KEQ82133.1"/>
    <property type="molecule type" value="Genomic_DNA"/>
</dbReference>
<name>A0A074X9W7_AURPU</name>
<evidence type="ECO:0000313" key="1">
    <source>
        <dbReference type="EMBL" id="KEQ82133.1"/>
    </source>
</evidence>
<dbReference type="Gene3D" id="3.80.10.10">
    <property type="entry name" value="Ribonuclease Inhibitor"/>
    <property type="match status" value="1"/>
</dbReference>
<dbReference type="InterPro" id="IPR032675">
    <property type="entry name" value="LRR_dom_sf"/>
</dbReference>
<dbReference type="HOGENOM" id="CLU_973134_0_0_1"/>
<dbReference type="InterPro" id="IPR036047">
    <property type="entry name" value="F-box-like_dom_sf"/>
</dbReference>
<dbReference type="Proteomes" id="UP000030706">
    <property type="component" value="Unassembled WGS sequence"/>
</dbReference>